<dbReference type="Gene3D" id="3.90.1150.10">
    <property type="entry name" value="Aspartate Aminotransferase, domain 1"/>
    <property type="match status" value="1"/>
</dbReference>
<comment type="caution">
    <text evidence="2">The sequence shown here is derived from an EMBL/GenBank/DDBJ whole genome shotgun (WGS) entry which is preliminary data.</text>
</comment>
<dbReference type="InterPro" id="IPR055247">
    <property type="entry name" value="InsJ-like_HTH"/>
</dbReference>
<dbReference type="InterPro" id="IPR015424">
    <property type="entry name" value="PyrdxlP-dep_Trfase"/>
</dbReference>
<dbReference type="InterPro" id="IPR036388">
    <property type="entry name" value="WH-like_DNA-bd_sf"/>
</dbReference>
<keyword evidence="3" id="KW-1185">Reference proteome</keyword>
<feature type="domain" description="Insertion element IS150 protein InsJ-like helix-turn-helix" evidence="1">
    <location>
        <begin position="274"/>
        <end position="323"/>
    </location>
</feature>
<gene>
    <name evidence="2" type="ORF">RIMI_LOCUS9220735</name>
</gene>
<evidence type="ECO:0000313" key="2">
    <source>
        <dbReference type="EMBL" id="CAJ0941357.1"/>
    </source>
</evidence>
<dbReference type="Pfam" id="PF13518">
    <property type="entry name" value="HTH_28"/>
    <property type="match status" value="1"/>
</dbReference>
<protein>
    <recommendedName>
        <fullName evidence="1">Insertion element IS150 protein InsJ-like helix-turn-helix domain-containing protein</fullName>
    </recommendedName>
</protein>
<evidence type="ECO:0000313" key="3">
    <source>
        <dbReference type="Proteomes" id="UP001176940"/>
    </source>
</evidence>
<proteinExistence type="predicted"/>
<reference evidence="2" key="1">
    <citation type="submission" date="2023-07" db="EMBL/GenBank/DDBJ databases">
        <authorList>
            <person name="Stuckert A."/>
        </authorList>
    </citation>
    <scope>NUCLEOTIDE SEQUENCE</scope>
</reference>
<organism evidence="2 3">
    <name type="scientific">Ranitomeya imitator</name>
    <name type="common">mimic poison frog</name>
    <dbReference type="NCBI Taxonomy" id="111125"/>
    <lineage>
        <taxon>Eukaryota</taxon>
        <taxon>Metazoa</taxon>
        <taxon>Chordata</taxon>
        <taxon>Craniata</taxon>
        <taxon>Vertebrata</taxon>
        <taxon>Euteleostomi</taxon>
        <taxon>Amphibia</taxon>
        <taxon>Batrachia</taxon>
        <taxon>Anura</taxon>
        <taxon>Neobatrachia</taxon>
        <taxon>Hyloidea</taxon>
        <taxon>Dendrobatidae</taxon>
        <taxon>Dendrobatinae</taxon>
        <taxon>Ranitomeya</taxon>
    </lineage>
</organism>
<dbReference type="EMBL" id="CAUEEQ010018934">
    <property type="protein sequence ID" value="CAJ0941357.1"/>
    <property type="molecule type" value="Genomic_DNA"/>
</dbReference>
<dbReference type="InterPro" id="IPR009057">
    <property type="entry name" value="Homeodomain-like_sf"/>
</dbReference>
<dbReference type="Gene3D" id="1.10.10.10">
    <property type="entry name" value="Winged helix-like DNA-binding domain superfamily/Winged helix DNA-binding domain"/>
    <property type="match status" value="1"/>
</dbReference>
<accession>A0ABN9LJY4</accession>
<evidence type="ECO:0000259" key="1">
    <source>
        <dbReference type="Pfam" id="PF13518"/>
    </source>
</evidence>
<dbReference type="Proteomes" id="UP001176940">
    <property type="component" value="Unassembled WGS sequence"/>
</dbReference>
<dbReference type="SUPFAM" id="SSF53383">
    <property type="entry name" value="PLP-dependent transferases"/>
    <property type="match status" value="1"/>
</dbReference>
<dbReference type="InterPro" id="IPR015422">
    <property type="entry name" value="PyrdxlP-dep_Trfase_small"/>
</dbReference>
<dbReference type="SUPFAM" id="SSF46689">
    <property type="entry name" value="Homeodomain-like"/>
    <property type="match status" value="1"/>
</dbReference>
<sequence length="374" mass="41382">MEAKGYIGGLSTALQNAVDKPLMPVGLSKLSCLLEPIFIEICRVDCTVNITDFNLKIKEMNIEKLASLYNIHFRTGCFCNAGACQKLIGLSSDEVKRNLKAGHICGDEMDVIDGQPTGSVRISFGFMSTFDDAKTFLKFIVDTFIKRSSRDNVQIVDYEKFSQASVSQLVSNEEESMNGSRKILSNTMETRSHVFSNLSRVEPTCTCKERENMTANNKAITLSHIYLYPIKSCAAFQGRPGDATFPSFINIQPPLTLCQTAAMGSSKQLPSNLKMKIVEAHKAGEGCKKIAKHFQVSLSSVRNVMKKWQLTGPLEVKIRSGRPSKISVRAAHRIARDANQNPHLTEKDLQKYLVDSGVVTCYCTHICFGSSEAL</sequence>
<name>A0ABN9LJY4_9NEOB</name>